<feature type="compositionally biased region" description="Basic and acidic residues" evidence="1">
    <location>
        <begin position="254"/>
        <end position="270"/>
    </location>
</feature>
<dbReference type="EMBL" id="DWWC01000081">
    <property type="protein sequence ID" value="HJC68819.1"/>
    <property type="molecule type" value="Genomic_DNA"/>
</dbReference>
<feature type="compositionally biased region" description="Basic and acidic residues" evidence="1">
    <location>
        <begin position="10"/>
        <end position="19"/>
    </location>
</feature>
<comment type="caution">
    <text evidence="2">The sequence shown here is derived from an EMBL/GenBank/DDBJ whole genome shotgun (WGS) entry which is preliminary data.</text>
</comment>
<feature type="compositionally biased region" description="Basic and acidic residues" evidence="1">
    <location>
        <begin position="59"/>
        <end position="77"/>
    </location>
</feature>
<reference evidence="2" key="1">
    <citation type="journal article" date="2021" name="PeerJ">
        <title>Extensive microbial diversity within the chicken gut microbiome revealed by metagenomics and culture.</title>
        <authorList>
            <person name="Gilroy R."/>
            <person name="Ravi A."/>
            <person name="Getino M."/>
            <person name="Pursley I."/>
            <person name="Horton D.L."/>
            <person name="Alikhan N.F."/>
            <person name="Baker D."/>
            <person name="Gharbi K."/>
            <person name="Hall N."/>
            <person name="Watson M."/>
            <person name="Adriaenssens E.M."/>
            <person name="Foster-Nyarko E."/>
            <person name="Jarju S."/>
            <person name="Secka A."/>
            <person name="Antonio M."/>
            <person name="Oren A."/>
            <person name="Chaudhuri R.R."/>
            <person name="La Ragione R."/>
            <person name="Hildebrand F."/>
            <person name="Pallen M.J."/>
        </authorList>
    </citation>
    <scope>NUCLEOTIDE SEQUENCE</scope>
    <source>
        <strain evidence="2">CHK130-7132</strain>
    </source>
</reference>
<organism evidence="2 3">
    <name type="scientific">Candidatus Brachybacterium intestinipullorum</name>
    <dbReference type="NCBI Taxonomy" id="2838512"/>
    <lineage>
        <taxon>Bacteria</taxon>
        <taxon>Bacillati</taxon>
        <taxon>Actinomycetota</taxon>
        <taxon>Actinomycetes</taxon>
        <taxon>Micrococcales</taxon>
        <taxon>Dermabacteraceae</taxon>
        <taxon>Brachybacterium</taxon>
    </lineage>
</organism>
<feature type="region of interest" description="Disordered" evidence="1">
    <location>
        <begin position="54"/>
        <end position="100"/>
    </location>
</feature>
<reference evidence="2" key="2">
    <citation type="submission" date="2021-04" db="EMBL/GenBank/DDBJ databases">
        <authorList>
            <person name="Gilroy R."/>
        </authorList>
    </citation>
    <scope>NUCLEOTIDE SEQUENCE</scope>
    <source>
        <strain evidence="2">CHK130-7132</strain>
    </source>
</reference>
<sequence length="270" mass="28674">MRSTFGVELADDRRDRSPPRLDPGALHLGQPLVEDLVHVSPLLIRERCGRGGRGIGDAGGDRAAAEGAEHARHRADEATGGGEARARGGGGTVGRQGDVRRGAPIGLADELLERREEVILVRDVVAGCVDPISAMGFGEGDEGACFERGEGAEHAVDHVEEVLDLLPWPGPHLEHLLRIDGHGGQQVVDVPEHLGERGGASPVQRSQSRLGSGALRSGLRGDRRGHGSMLPRAPSIRKGRRKLWMQPPAVSTHGRADALHPADRHPSPPL</sequence>
<evidence type="ECO:0000256" key="1">
    <source>
        <dbReference type="SAM" id="MobiDB-lite"/>
    </source>
</evidence>
<accession>A0A9D2PX70</accession>
<feature type="region of interest" description="Disordered" evidence="1">
    <location>
        <begin position="1"/>
        <end position="26"/>
    </location>
</feature>
<protein>
    <submittedName>
        <fullName evidence="2">Uncharacterized protein</fullName>
    </submittedName>
</protein>
<feature type="compositionally biased region" description="Gly residues" evidence="1">
    <location>
        <begin position="79"/>
        <end position="94"/>
    </location>
</feature>
<dbReference type="Proteomes" id="UP000823854">
    <property type="component" value="Unassembled WGS sequence"/>
</dbReference>
<evidence type="ECO:0000313" key="2">
    <source>
        <dbReference type="EMBL" id="HJC68819.1"/>
    </source>
</evidence>
<gene>
    <name evidence="2" type="ORF">H9932_03940</name>
</gene>
<proteinExistence type="predicted"/>
<name>A0A9D2PX70_9MICO</name>
<dbReference type="AlphaFoldDB" id="A0A9D2PX70"/>
<feature type="region of interest" description="Disordered" evidence="1">
    <location>
        <begin position="194"/>
        <end position="270"/>
    </location>
</feature>
<evidence type="ECO:0000313" key="3">
    <source>
        <dbReference type="Proteomes" id="UP000823854"/>
    </source>
</evidence>
<feature type="compositionally biased region" description="Low complexity" evidence="1">
    <location>
        <begin position="205"/>
        <end position="218"/>
    </location>
</feature>